<name>A0ABQ5MK86_9FLAO</name>
<evidence type="ECO:0000313" key="2">
    <source>
        <dbReference type="EMBL" id="GLB49828.1"/>
    </source>
</evidence>
<dbReference type="EMBL" id="BRVO01000002">
    <property type="protein sequence ID" value="GLB49828.1"/>
    <property type="molecule type" value="Genomic_DNA"/>
</dbReference>
<keyword evidence="1" id="KW-0732">Signal</keyword>
<accession>A0ABQ5MK86</accession>
<comment type="caution">
    <text evidence="2">The sequence shown here is derived from an EMBL/GenBank/DDBJ whole genome shotgun (WGS) entry which is preliminary data.</text>
</comment>
<dbReference type="Proteomes" id="UP001143543">
    <property type="component" value="Unassembled WGS sequence"/>
</dbReference>
<keyword evidence="3" id="KW-1185">Reference proteome</keyword>
<gene>
    <name evidence="2" type="ORF">Y10_21960</name>
</gene>
<dbReference type="RefSeq" id="WP_281765451.1">
    <property type="nucleotide sequence ID" value="NZ_BRVO01000002.1"/>
</dbReference>
<protein>
    <submittedName>
        <fullName evidence="2">Membrane protein</fullName>
    </submittedName>
</protein>
<sequence>MLKQLLAISCICFATVASFAQEEKQDDKYTSHNKGKIFFYWGGNGSNYTKSDIHFRGNGYNFTVHDAIAHDKPRGWSIDYINPSRMTIPQTNFEVGYFISDHYNVSFKVDHMKYVMTQYQQATVSGLINLPESEAGSEFNGIYNNDEVYMTEDFLMFEHTDGLNYIHLGLSRFDDVTSLLGPINTDVFQINVTEGIGGGILLPKTNATLLSKERHDDFHVSGYGVSADVGVNLTFFKHFFVRGSLKGGFIDMPNIRTTNDTSDKAKQHFFFYERLIGFGVIFKI</sequence>
<feature type="signal peptide" evidence="1">
    <location>
        <begin position="1"/>
        <end position="20"/>
    </location>
</feature>
<proteinExistence type="predicted"/>
<evidence type="ECO:0000313" key="3">
    <source>
        <dbReference type="Proteomes" id="UP001143543"/>
    </source>
</evidence>
<evidence type="ECO:0000256" key="1">
    <source>
        <dbReference type="SAM" id="SignalP"/>
    </source>
</evidence>
<organism evidence="2 3">
    <name type="scientific">Neptunitalea lumnitzerae</name>
    <dbReference type="NCBI Taxonomy" id="2965509"/>
    <lineage>
        <taxon>Bacteria</taxon>
        <taxon>Pseudomonadati</taxon>
        <taxon>Bacteroidota</taxon>
        <taxon>Flavobacteriia</taxon>
        <taxon>Flavobacteriales</taxon>
        <taxon>Flavobacteriaceae</taxon>
        <taxon>Neptunitalea</taxon>
    </lineage>
</organism>
<reference evidence="2" key="1">
    <citation type="submission" date="2022-07" db="EMBL/GenBank/DDBJ databases">
        <title>Taxonomy of Novel Oxalotrophic and Methylotrophic Bacteria.</title>
        <authorList>
            <person name="Sahin N."/>
            <person name="Tani A."/>
        </authorList>
    </citation>
    <scope>NUCLEOTIDE SEQUENCE</scope>
    <source>
        <strain evidence="2">Y10</strain>
    </source>
</reference>
<feature type="chain" id="PRO_5047441801" evidence="1">
    <location>
        <begin position="21"/>
        <end position="284"/>
    </location>
</feature>